<feature type="region of interest" description="Disordered" evidence="1">
    <location>
        <begin position="570"/>
        <end position="604"/>
    </location>
</feature>
<feature type="compositionally biased region" description="Low complexity" evidence="1">
    <location>
        <begin position="848"/>
        <end position="860"/>
    </location>
</feature>
<dbReference type="EMBL" id="SEOQ01000014">
    <property type="protein sequence ID" value="TFY72465.1"/>
    <property type="molecule type" value="Genomic_DNA"/>
</dbReference>
<sequence>MNKPIQRNVSRPTDDWGPYAPDETDQQWPSLPSGCRKVEAPAIYRRPGWQHLQTDDPMGMATPWASEIAHLRTSRSGRSLHWDPPSASPHIFHTAPEFTLRRPLYLLPSYTMAVIDSFKTNTTSVTYTWPVDVSGIERIMLAAQGDLQRLLSAFFARTITINPIYAHNSPRTHAASPEEPLTQRREVHLVCARKTVCVATSTVTITTPQCERLFLDEKFAIGQMFRRMGQVPVFALVACGSGDENGKRKLWRRYTLTMEGFECDITEVFPDRDMFVRCEAWLAEGTVETARFSAESCPDDVDVEKQRFRFHINSTTMPIHSRPTSFQILASPRPTRSRRAVQLPVEVIDRILQALLEDSSSKFSSIAAFSLASHQFRVIAFRQYFSSVQLKKIRDANELLRFSKWFDCIRTLTITSSVLASKAIPLHEMHITTMHISFALENFVTLTSRILVDLPHLPPTLKSLQLTSLPRISSALLKKIANVCPELEELHLSVAERIDDSCCWGCLEESTTCITHSPLGDSRNSLEDLALYFSLPLKQLKHLKHLSIGVLLSHETVLLSHINDHNTADAPPNGCALSSPSADISSAPETPTSQQPTQSDELANGFSTPAIRTSLLGGDRPLHEDSCLPSSCPSCIQSHSIRVRNDEMTTSIRVAQIVRSLETIRWSSWFSVGPLEEEEDGYRVSRYSRYDGGNPRWTKLWILRKGGRIRVRRHAWQVRPASLFSSIDPSPPLDASLSTLLPYTYHTTIMEKTATARCSATRPSKTENEKTAEFARLFYFFEKLAQPYTRPAAATPSPSAEAWVPKDMEPLLKKLTKVLVKDASADDLDIVEPAGDAPKSIATGPGATSSPTSLIPSIPTRQRRNTLATPSVPRQKQASFPLGTKRYPFTFKMMLHKLYDLEDWAAKRGRDSLPRATAPASPGTIFTELHSPPSSPTAPSSRRRAASLSKGKFKDMASLGHGLPSNLGHPQARAVKKRIVDRRRSVSGPDAARADGWVYAAAASSFDTEAENERREMEKCIGERSRKRVVSSVGFGEMEKDVAKAVGKAALRVHFEERRPTKRLNMA</sequence>
<dbReference type="SUPFAM" id="SSF64288">
    <property type="entry name" value="Chorismate lyase-like"/>
    <property type="match status" value="1"/>
</dbReference>
<feature type="compositionally biased region" description="Polar residues" evidence="1">
    <location>
        <begin position="576"/>
        <end position="604"/>
    </location>
</feature>
<dbReference type="OrthoDB" id="5673at2759"/>
<comment type="caution">
    <text evidence="2">The sequence shown here is derived from an EMBL/GenBank/DDBJ whole genome shotgun (WGS) entry which is preliminary data.</text>
</comment>
<organism evidence="2 3">
    <name type="scientific">Dentipellis fragilis</name>
    <dbReference type="NCBI Taxonomy" id="205917"/>
    <lineage>
        <taxon>Eukaryota</taxon>
        <taxon>Fungi</taxon>
        <taxon>Dikarya</taxon>
        <taxon>Basidiomycota</taxon>
        <taxon>Agaricomycotina</taxon>
        <taxon>Agaricomycetes</taxon>
        <taxon>Russulales</taxon>
        <taxon>Hericiaceae</taxon>
        <taxon>Dentipellis</taxon>
    </lineage>
</organism>
<dbReference type="InterPro" id="IPR032675">
    <property type="entry name" value="LRR_dom_sf"/>
</dbReference>
<evidence type="ECO:0000313" key="3">
    <source>
        <dbReference type="Proteomes" id="UP000298327"/>
    </source>
</evidence>
<dbReference type="AlphaFoldDB" id="A0A4Y9ZCG3"/>
<accession>A0A4Y9ZCG3</accession>
<reference evidence="2 3" key="1">
    <citation type="submission" date="2019-02" db="EMBL/GenBank/DDBJ databases">
        <title>Genome sequencing of the rare red list fungi Dentipellis fragilis.</title>
        <authorList>
            <person name="Buettner E."/>
            <person name="Kellner H."/>
        </authorList>
    </citation>
    <scope>NUCLEOTIDE SEQUENCE [LARGE SCALE GENOMIC DNA]</scope>
    <source>
        <strain evidence="2 3">DSM 105465</strain>
    </source>
</reference>
<keyword evidence="3" id="KW-1185">Reference proteome</keyword>
<dbReference type="Gene3D" id="3.40.1410.10">
    <property type="entry name" value="Chorismate lyase-like"/>
    <property type="match status" value="1"/>
</dbReference>
<evidence type="ECO:0000256" key="1">
    <source>
        <dbReference type="SAM" id="MobiDB-lite"/>
    </source>
</evidence>
<feature type="compositionally biased region" description="Polar residues" evidence="1">
    <location>
        <begin position="1"/>
        <end position="11"/>
    </location>
</feature>
<protein>
    <submittedName>
        <fullName evidence="2">Uncharacterized protein</fullName>
    </submittedName>
</protein>
<dbReference type="Proteomes" id="UP000298327">
    <property type="component" value="Unassembled WGS sequence"/>
</dbReference>
<dbReference type="InterPro" id="IPR028978">
    <property type="entry name" value="Chorismate_lyase_/UTRA_dom_sf"/>
</dbReference>
<name>A0A4Y9ZCG3_9AGAM</name>
<gene>
    <name evidence="2" type="ORF">EVG20_g562</name>
</gene>
<dbReference type="STRING" id="205917.A0A4Y9ZCG3"/>
<dbReference type="Gene3D" id="3.80.10.10">
    <property type="entry name" value="Ribonuclease Inhibitor"/>
    <property type="match status" value="1"/>
</dbReference>
<feature type="region of interest" description="Disordered" evidence="1">
    <location>
        <begin position="1"/>
        <end position="33"/>
    </location>
</feature>
<evidence type="ECO:0000313" key="2">
    <source>
        <dbReference type="EMBL" id="TFY72465.1"/>
    </source>
</evidence>
<feature type="region of interest" description="Disordered" evidence="1">
    <location>
        <begin position="831"/>
        <end position="879"/>
    </location>
</feature>
<feature type="region of interest" description="Disordered" evidence="1">
    <location>
        <begin position="912"/>
        <end position="950"/>
    </location>
</feature>
<proteinExistence type="predicted"/>
<feature type="compositionally biased region" description="Polar residues" evidence="1">
    <location>
        <begin position="865"/>
        <end position="878"/>
    </location>
</feature>